<dbReference type="EMBL" id="HG792021">
    <property type="protein sequence ID" value="CDM37902.1"/>
    <property type="molecule type" value="Genomic_DNA"/>
</dbReference>
<sequence length="47" mass="5204">MGSNALPYMETKPKLIFFTDFDGTITVDDIMLFRSITLASAEKSALC</sequence>
<dbReference type="OrthoDB" id="10014216at2759"/>
<evidence type="ECO:0008006" key="3">
    <source>
        <dbReference type="Google" id="ProtNLM"/>
    </source>
</evidence>
<evidence type="ECO:0000313" key="2">
    <source>
        <dbReference type="Proteomes" id="UP000030686"/>
    </source>
</evidence>
<accession>W6R7S5</accession>
<protein>
    <recommendedName>
        <fullName evidence="3">HAD-like domain</fullName>
    </recommendedName>
</protein>
<organism evidence="1 2">
    <name type="scientific">Penicillium roqueforti (strain FM164)</name>
    <dbReference type="NCBI Taxonomy" id="1365484"/>
    <lineage>
        <taxon>Eukaryota</taxon>
        <taxon>Fungi</taxon>
        <taxon>Dikarya</taxon>
        <taxon>Ascomycota</taxon>
        <taxon>Pezizomycotina</taxon>
        <taxon>Eurotiomycetes</taxon>
        <taxon>Eurotiomycetidae</taxon>
        <taxon>Eurotiales</taxon>
        <taxon>Aspergillaceae</taxon>
        <taxon>Penicillium</taxon>
    </lineage>
</organism>
<evidence type="ECO:0000313" key="1">
    <source>
        <dbReference type="EMBL" id="CDM37902.1"/>
    </source>
</evidence>
<gene>
    <name evidence="1" type="ORF">PROQFM164_S07g000251</name>
</gene>
<dbReference type="Proteomes" id="UP000030686">
    <property type="component" value="Unassembled WGS sequence"/>
</dbReference>
<dbReference type="AlphaFoldDB" id="W6R7S5"/>
<reference evidence="1" key="1">
    <citation type="journal article" date="2014" name="Nat. Commun.">
        <title>Multiple recent horizontal transfers of a large genomic region in cheese making fungi.</title>
        <authorList>
            <person name="Cheeseman K."/>
            <person name="Ropars J."/>
            <person name="Renault P."/>
            <person name="Dupont J."/>
            <person name="Gouzy J."/>
            <person name="Branca A."/>
            <person name="Abraham A.L."/>
            <person name="Ceppi M."/>
            <person name="Conseiller E."/>
            <person name="Debuchy R."/>
            <person name="Malagnac F."/>
            <person name="Goarin A."/>
            <person name="Silar P."/>
            <person name="Lacoste S."/>
            <person name="Sallet E."/>
            <person name="Bensimon A."/>
            <person name="Giraud T."/>
            <person name="Brygoo Y."/>
        </authorList>
    </citation>
    <scope>NUCLEOTIDE SEQUENCE [LARGE SCALE GENOMIC DNA]</scope>
    <source>
        <strain evidence="1">FM164</strain>
    </source>
</reference>
<proteinExistence type="predicted"/>
<name>W6R7S5_PENRF</name>
<keyword evidence="2" id="KW-1185">Reference proteome</keyword>